<dbReference type="SUPFAM" id="SSF53098">
    <property type="entry name" value="Ribonuclease H-like"/>
    <property type="match status" value="1"/>
</dbReference>
<evidence type="ECO:0000313" key="2">
    <source>
        <dbReference type="EMBL" id="KAK1298118.1"/>
    </source>
</evidence>
<keyword evidence="3" id="KW-1185">Reference proteome</keyword>
<protein>
    <recommendedName>
        <fullName evidence="1">RNase H type-1 domain-containing protein</fullName>
    </recommendedName>
</protein>
<comment type="caution">
    <text evidence="2">The sequence shown here is derived from an EMBL/GenBank/DDBJ whole genome shotgun (WGS) entry which is preliminary data.</text>
</comment>
<gene>
    <name evidence="2" type="ORF">QJS10_CPB14g01466</name>
</gene>
<evidence type="ECO:0000259" key="1">
    <source>
        <dbReference type="Pfam" id="PF13456"/>
    </source>
</evidence>
<dbReference type="InterPro" id="IPR036397">
    <property type="entry name" value="RNaseH_sf"/>
</dbReference>
<reference evidence="2" key="2">
    <citation type="submission" date="2023-06" db="EMBL/GenBank/DDBJ databases">
        <authorList>
            <person name="Ma L."/>
            <person name="Liu K.-W."/>
            <person name="Li Z."/>
            <person name="Hsiao Y.-Y."/>
            <person name="Qi Y."/>
            <person name="Fu T."/>
            <person name="Tang G."/>
            <person name="Zhang D."/>
            <person name="Sun W.-H."/>
            <person name="Liu D.-K."/>
            <person name="Li Y."/>
            <person name="Chen G.-Z."/>
            <person name="Liu X.-D."/>
            <person name="Liao X.-Y."/>
            <person name="Jiang Y.-T."/>
            <person name="Yu X."/>
            <person name="Hao Y."/>
            <person name="Huang J."/>
            <person name="Zhao X.-W."/>
            <person name="Ke S."/>
            <person name="Chen Y.-Y."/>
            <person name="Wu W.-L."/>
            <person name="Hsu J.-L."/>
            <person name="Lin Y.-F."/>
            <person name="Huang M.-D."/>
            <person name="Li C.-Y."/>
            <person name="Huang L."/>
            <person name="Wang Z.-W."/>
            <person name="Zhao X."/>
            <person name="Zhong W.-Y."/>
            <person name="Peng D.-H."/>
            <person name="Ahmad S."/>
            <person name="Lan S."/>
            <person name="Zhang J.-S."/>
            <person name="Tsai W.-C."/>
            <person name="Van De Peer Y."/>
            <person name="Liu Z.-J."/>
        </authorList>
    </citation>
    <scope>NUCLEOTIDE SEQUENCE</scope>
    <source>
        <strain evidence="2">CP</strain>
        <tissue evidence="2">Leaves</tissue>
    </source>
</reference>
<dbReference type="InterPro" id="IPR044730">
    <property type="entry name" value="RNase_H-like_dom_plant"/>
</dbReference>
<dbReference type="Pfam" id="PF13456">
    <property type="entry name" value="RVT_3"/>
    <property type="match status" value="1"/>
</dbReference>
<name>A0AAV9DDJ3_ACOCL</name>
<dbReference type="AlphaFoldDB" id="A0AAV9DDJ3"/>
<dbReference type="GO" id="GO:0003676">
    <property type="term" value="F:nucleic acid binding"/>
    <property type="evidence" value="ECO:0007669"/>
    <property type="project" value="InterPro"/>
</dbReference>
<dbReference type="Gene3D" id="3.30.420.10">
    <property type="entry name" value="Ribonuclease H-like superfamily/Ribonuclease H"/>
    <property type="match status" value="1"/>
</dbReference>
<evidence type="ECO:0000313" key="3">
    <source>
        <dbReference type="Proteomes" id="UP001180020"/>
    </source>
</evidence>
<feature type="domain" description="RNase H type-1" evidence="1">
    <location>
        <begin position="3"/>
        <end position="95"/>
    </location>
</feature>
<dbReference type="InterPro" id="IPR012337">
    <property type="entry name" value="RNaseH-like_sf"/>
</dbReference>
<dbReference type="GO" id="GO:0004523">
    <property type="term" value="F:RNA-DNA hybrid ribonuclease activity"/>
    <property type="evidence" value="ECO:0007669"/>
    <property type="project" value="InterPro"/>
</dbReference>
<dbReference type="Proteomes" id="UP001180020">
    <property type="component" value="Unassembled WGS sequence"/>
</dbReference>
<dbReference type="CDD" id="cd06222">
    <property type="entry name" value="RNase_H_like"/>
    <property type="match status" value="1"/>
</dbReference>
<proteinExistence type="predicted"/>
<dbReference type="InterPro" id="IPR002156">
    <property type="entry name" value="RNaseH_domain"/>
</dbReference>
<dbReference type="EMBL" id="JAUJYO010000014">
    <property type="protein sequence ID" value="KAK1298118.1"/>
    <property type="molecule type" value="Genomic_DNA"/>
</dbReference>
<reference evidence="2" key="1">
    <citation type="journal article" date="2023" name="Nat. Commun.">
        <title>Diploid and tetraploid genomes of Acorus and the evolution of monocots.</title>
        <authorList>
            <person name="Ma L."/>
            <person name="Liu K.W."/>
            <person name="Li Z."/>
            <person name="Hsiao Y.Y."/>
            <person name="Qi Y."/>
            <person name="Fu T."/>
            <person name="Tang G.D."/>
            <person name="Zhang D."/>
            <person name="Sun W.H."/>
            <person name="Liu D.K."/>
            <person name="Li Y."/>
            <person name="Chen G.Z."/>
            <person name="Liu X.D."/>
            <person name="Liao X.Y."/>
            <person name="Jiang Y.T."/>
            <person name="Yu X."/>
            <person name="Hao Y."/>
            <person name="Huang J."/>
            <person name="Zhao X.W."/>
            <person name="Ke S."/>
            <person name="Chen Y.Y."/>
            <person name="Wu W.L."/>
            <person name="Hsu J.L."/>
            <person name="Lin Y.F."/>
            <person name="Huang M.D."/>
            <person name="Li C.Y."/>
            <person name="Huang L."/>
            <person name="Wang Z.W."/>
            <person name="Zhao X."/>
            <person name="Zhong W.Y."/>
            <person name="Peng D.H."/>
            <person name="Ahmad S."/>
            <person name="Lan S."/>
            <person name="Zhang J.S."/>
            <person name="Tsai W.C."/>
            <person name="Van de Peer Y."/>
            <person name="Liu Z.J."/>
        </authorList>
    </citation>
    <scope>NUCLEOTIDE SEQUENCE</scope>
    <source>
        <strain evidence="2">CP</strain>
    </source>
</reference>
<organism evidence="2 3">
    <name type="scientific">Acorus calamus</name>
    <name type="common">Sweet flag</name>
    <dbReference type="NCBI Taxonomy" id="4465"/>
    <lineage>
        <taxon>Eukaryota</taxon>
        <taxon>Viridiplantae</taxon>
        <taxon>Streptophyta</taxon>
        <taxon>Embryophyta</taxon>
        <taxon>Tracheophyta</taxon>
        <taxon>Spermatophyta</taxon>
        <taxon>Magnoliopsida</taxon>
        <taxon>Liliopsida</taxon>
        <taxon>Acoraceae</taxon>
        <taxon>Acorus</taxon>
    </lineage>
</organism>
<sequence>MHTHEAGIGFVLLHEESSQVLGVGYRYWPWASPTRAEVEAIKEALAFARRCNLHTLCVCSDSSSVITLLQGRMNGSTHIRNCVEDIRRLNNQDDLVLLSKHQELQLEVLMH</sequence>
<accession>A0AAV9DDJ3</accession>